<sequence length="169" mass="18284">MKFQSLITLIAISTLTLNITACNGSQSSSEKITFSCGVKNDVPTTVGKTLRGEISIIRWVSDFGAEVGYTPQKRCEEVSNRFQEYYNQGILNYITTGRQNNYDTLCVSSENGGACDGLLLTLKPGDSASSLIPQLFDVASLGSGPIEQSSSKISIDFKKLLEIAPVENN</sequence>
<organism evidence="2 3">
    <name type="scientific">Nostoc punctiforme NIES-2108</name>
    <dbReference type="NCBI Taxonomy" id="1356359"/>
    <lineage>
        <taxon>Bacteria</taxon>
        <taxon>Bacillati</taxon>
        <taxon>Cyanobacteriota</taxon>
        <taxon>Cyanophyceae</taxon>
        <taxon>Nostocales</taxon>
        <taxon>Nostocaceae</taxon>
        <taxon>Nostoc</taxon>
    </lineage>
</organism>
<evidence type="ECO:0008006" key="4">
    <source>
        <dbReference type="Google" id="ProtNLM"/>
    </source>
</evidence>
<evidence type="ECO:0000313" key="2">
    <source>
        <dbReference type="EMBL" id="RCJ32590.1"/>
    </source>
</evidence>
<gene>
    <name evidence="2" type="ORF">A6769_27325</name>
</gene>
<evidence type="ECO:0000313" key="3">
    <source>
        <dbReference type="Proteomes" id="UP000252085"/>
    </source>
</evidence>
<comment type="caution">
    <text evidence="2">The sequence shown here is derived from an EMBL/GenBank/DDBJ whole genome shotgun (WGS) entry which is preliminary data.</text>
</comment>
<protein>
    <recommendedName>
        <fullName evidence="4">Lipoprotein</fullName>
    </recommendedName>
</protein>
<keyword evidence="1" id="KW-0732">Signal</keyword>
<proteinExistence type="predicted"/>
<accession>A0A367R9P7</accession>
<dbReference type="Pfam" id="PF14218">
    <property type="entry name" value="COP23"/>
    <property type="match status" value="1"/>
</dbReference>
<dbReference type="Proteomes" id="UP000252085">
    <property type="component" value="Unassembled WGS sequence"/>
</dbReference>
<name>A0A367R9P7_NOSPU</name>
<dbReference type="AlphaFoldDB" id="A0A367R9P7"/>
<dbReference type="EMBL" id="LXQE01000164">
    <property type="protein sequence ID" value="RCJ32590.1"/>
    <property type="molecule type" value="Genomic_DNA"/>
</dbReference>
<reference evidence="2 3" key="1">
    <citation type="submission" date="2016-04" db="EMBL/GenBank/DDBJ databases">
        <authorList>
            <person name="Evans L.H."/>
            <person name="Alamgir A."/>
            <person name="Owens N."/>
            <person name="Weber N.D."/>
            <person name="Virtaneva K."/>
            <person name="Barbian K."/>
            <person name="Babar A."/>
            <person name="Rosenke K."/>
        </authorList>
    </citation>
    <scope>NUCLEOTIDE SEQUENCE [LARGE SCALE GENOMIC DNA]</scope>
    <source>
        <strain evidence="2">NIES-2108</strain>
    </source>
</reference>
<feature type="chain" id="PRO_5016927290" description="Lipoprotein" evidence="1">
    <location>
        <begin position="22"/>
        <end position="169"/>
    </location>
</feature>
<feature type="signal peptide" evidence="1">
    <location>
        <begin position="1"/>
        <end position="21"/>
    </location>
</feature>
<evidence type="ECO:0000256" key="1">
    <source>
        <dbReference type="SAM" id="SignalP"/>
    </source>
</evidence>
<dbReference type="InterPro" id="IPR025478">
    <property type="entry name" value="COP23"/>
</dbReference>